<evidence type="ECO:0000313" key="3">
    <source>
        <dbReference type="EMBL" id="EGC38360.1"/>
    </source>
</evidence>
<feature type="compositionally biased region" description="Low complexity" evidence="1">
    <location>
        <begin position="33"/>
        <end position="52"/>
    </location>
</feature>
<protein>
    <submittedName>
        <fullName evidence="3">Uncharacterized protein</fullName>
    </submittedName>
</protein>
<name>F0ZCF7_DICPU</name>
<accession>F0ZCF7</accession>
<feature type="region of interest" description="Disordered" evidence="1">
    <location>
        <begin position="33"/>
        <end position="131"/>
    </location>
</feature>
<organism evidence="3 4">
    <name type="scientific">Dictyostelium purpureum</name>
    <name type="common">Slime mold</name>
    <dbReference type="NCBI Taxonomy" id="5786"/>
    <lineage>
        <taxon>Eukaryota</taxon>
        <taxon>Amoebozoa</taxon>
        <taxon>Evosea</taxon>
        <taxon>Eumycetozoa</taxon>
        <taxon>Dictyostelia</taxon>
        <taxon>Dictyosteliales</taxon>
        <taxon>Dictyosteliaceae</taxon>
        <taxon>Dictyostelium</taxon>
    </lineage>
</organism>
<dbReference type="KEGG" id="dpp:DICPUDRAFT_148957"/>
<feature type="transmembrane region" description="Helical" evidence="2">
    <location>
        <begin position="6"/>
        <end position="25"/>
    </location>
</feature>
<dbReference type="VEuPathDB" id="AmoebaDB:DICPUDRAFT_148957"/>
<evidence type="ECO:0000256" key="2">
    <source>
        <dbReference type="SAM" id="Phobius"/>
    </source>
</evidence>
<dbReference type="EMBL" id="GL870978">
    <property type="protein sequence ID" value="EGC38360.1"/>
    <property type="molecule type" value="Genomic_DNA"/>
</dbReference>
<feature type="compositionally biased region" description="Polar residues" evidence="1">
    <location>
        <begin position="53"/>
        <end position="71"/>
    </location>
</feature>
<keyword evidence="2" id="KW-1133">Transmembrane helix</keyword>
<evidence type="ECO:0000313" key="4">
    <source>
        <dbReference type="Proteomes" id="UP000001064"/>
    </source>
</evidence>
<keyword evidence="2" id="KW-0472">Membrane</keyword>
<evidence type="ECO:0000256" key="1">
    <source>
        <dbReference type="SAM" id="MobiDB-lite"/>
    </source>
</evidence>
<gene>
    <name evidence="3" type="ORF">DICPUDRAFT_148957</name>
</gene>
<dbReference type="GeneID" id="10502257"/>
<keyword evidence="4" id="KW-1185">Reference proteome</keyword>
<dbReference type="Proteomes" id="UP000001064">
    <property type="component" value="Unassembled WGS sequence"/>
</dbReference>
<dbReference type="AlphaFoldDB" id="F0ZCF7"/>
<keyword evidence="2" id="KW-0812">Transmembrane</keyword>
<dbReference type="OMA" id="KIFLHPM"/>
<reference evidence="4" key="1">
    <citation type="journal article" date="2011" name="Genome Biol.">
        <title>Comparative genomics of the social amoebae Dictyostelium discoideum and Dictyostelium purpureum.</title>
        <authorList>
            <consortium name="US DOE Joint Genome Institute (JGI-PGF)"/>
            <person name="Sucgang R."/>
            <person name="Kuo A."/>
            <person name="Tian X."/>
            <person name="Salerno W."/>
            <person name="Parikh A."/>
            <person name="Feasley C.L."/>
            <person name="Dalin E."/>
            <person name="Tu H."/>
            <person name="Huang E."/>
            <person name="Barry K."/>
            <person name="Lindquist E."/>
            <person name="Shapiro H."/>
            <person name="Bruce D."/>
            <person name="Schmutz J."/>
            <person name="Salamov A."/>
            <person name="Fey P."/>
            <person name="Gaudet P."/>
            <person name="Anjard C."/>
            <person name="Babu M.M."/>
            <person name="Basu S."/>
            <person name="Bushmanova Y."/>
            <person name="van der Wel H."/>
            <person name="Katoh-Kurasawa M."/>
            <person name="Dinh C."/>
            <person name="Coutinho P.M."/>
            <person name="Saito T."/>
            <person name="Elias M."/>
            <person name="Schaap P."/>
            <person name="Kay R.R."/>
            <person name="Henrissat B."/>
            <person name="Eichinger L."/>
            <person name="Rivero F."/>
            <person name="Putnam N.H."/>
            <person name="West C.M."/>
            <person name="Loomis W.F."/>
            <person name="Chisholm R.L."/>
            <person name="Shaulsky G."/>
            <person name="Strassmann J.E."/>
            <person name="Queller D.C."/>
            <person name="Kuspa A."/>
            <person name="Grigoriev I.V."/>
        </authorList>
    </citation>
    <scope>NUCLEOTIDE SEQUENCE [LARGE SCALE GENOMIC DNA]</scope>
    <source>
        <strain evidence="4">QSDP1</strain>
    </source>
</reference>
<dbReference type="RefSeq" id="XP_003285117.1">
    <property type="nucleotide sequence ID" value="XM_003285069.1"/>
</dbReference>
<sequence length="131" mass="14886">MNSLLNIFYILVSIISLFYFINKYFSKNNNNNSNKNSINNSNNNSNNSNNNNTLTQPSIPTNNIITAQIHCNQHPHQQQQQQQHPQNVTPKDQSPQLQSNNTSAQSHNQPQSKLFDSNSSQLNNNPNPPKE</sequence>
<dbReference type="InParanoid" id="F0ZCF7"/>
<feature type="compositionally biased region" description="Polar residues" evidence="1">
    <location>
        <begin position="87"/>
        <end position="116"/>
    </location>
</feature>
<feature type="compositionally biased region" description="Low complexity" evidence="1">
    <location>
        <begin position="74"/>
        <end position="86"/>
    </location>
</feature>
<proteinExistence type="predicted"/>